<comment type="caution">
    <text evidence="2">The sequence shown here is derived from an EMBL/GenBank/DDBJ whole genome shotgun (WGS) entry which is preliminary data.</text>
</comment>
<dbReference type="PROSITE" id="PS50297">
    <property type="entry name" value="ANK_REP_REGION"/>
    <property type="match status" value="1"/>
</dbReference>
<protein>
    <recommendedName>
        <fullName evidence="4">Ankyrin repeat protein</fullName>
    </recommendedName>
</protein>
<keyword evidence="3" id="KW-1185">Reference proteome</keyword>
<dbReference type="SUPFAM" id="SSF48403">
    <property type="entry name" value="Ankyrin repeat"/>
    <property type="match status" value="1"/>
</dbReference>
<accession>A0A8H4IL48</accession>
<reference evidence="2" key="1">
    <citation type="submission" date="2020-04" db="EMBL/GenBank/DDBJ databases">
        <title>Genome Assembly and Annotation of Botryosphaeria dothidea sdau 11-99, a Latent Pathogen of Apple Fruit Ring Rot in China.</title>
        <authorList>
            <person name="Yu C."/>
            <person name="Diao Y."/>
            <person name="Lu Q."/>
            <person name="Zhao J."/>
            <person name="Cui S."/>
            <person name="Peng C."/>
            <person name="He B."/>
            <person name="Liu H."/>
        </authorList>
    </citation>
    <scope>NUCLEOTIDE SEQUENCE [LARGE SCALE GENOMIC DNA]</scope>
    <source>
        <strain evidence="2">Sdau11-99</strain>
    </source>
</reference>
<dbReference type="PANTHER" id="PTHR10039:SF14">
    <property type="entry name" value="NACHT DOMAIN-CONTAINING PROTEIN"/>
    <property type="match status" value="1"/>
</dbReference>
<dbReference type="PROSITE" id="PS50088">
    <property type="entry name" value="ANK_REPEAT"/>
    <property type="match status" value="1"/>
</dbReference>
<name>A0A8H4IL48_9PEZI</name>
<evidence type="ECO:0008006" key="4">
    <source>
        <dbReference type="Google" id="ProtNLM"/>
    </source>
</evidence>
<evidence type="ECO:0000313" key="2">
    <source>
        <dbReference type="EMBL" id="KAF4303090.1"/>
    </source>
</evidence>
<evidence type="ECO:0000256" key="1">
    <source>
        <dbReference type="PROSITE-ProRule" id="PRU00023"/>
    </source>
</evidence>
<dbReference type="InterPro" id="IPR036770">
    <property type="entry name" value="Ankyrin_rpt-contain_sf"/>
</dbReference>
<proteinExistence type="predicted"/>
<dbReference type="SMART" id="SM00248">
    <property type="entry name" value="ANK"/>
    <property type="match status" value="7"/>
</dbReference>
<dbReference type="PANTHER" id="PTHR10039">
    <property type="entry name" value="AMELOGENIN"/>
    <property type="match status" value="1"/>
</dbReference>
<keyword evidence="1" id="KW-0040">ANK repeat</keyword>
<organism evidence="2 3">
    <name type="scientific">Botryosphaeria dothidea</name>
    <dbReference type="NCBI Taxonomy" id="55169"/>
    <lineage>
        <taxon>Eukaryota</taxon>
        <taxon>Fungi</taxon>
        <taxon>Dikarya</taxon>
        <taxon>Ascomycota</taxon>
        <taxon>Pezizomycotina</taxon>
        <taxon>Dothideomycetes</taxon>
        <taxon>Dothideomycetes incertae sedis</taxon>
        <taxon>Botryosphaeriales</taxon>
        <taxon>Botryosphaeriaceae</taxon>
        <taxon>Botryosphaeria</taxon>
    </lineage>
</organism>
<dbReference type="InterPro" id="IPR002110">
    <property type="entry name" value="Ankyrin_rpt"/>
</dbReference>
<sequence length="673" mass="76794">MPEETVHLQLQPSKEEDHLIATHLVDRYLPKGRHNEEVRQTVVEKVSENANGSAIWIKMVLEYLRNRHMTNPETMLKALQTVPSKLSEVYGKIFDQIVEREATNQRIIEQALEILAVARRPLTLRELSTAIALDANGEKFTRLSQLEAYVDHQMVLDLTRPFLRTEVSANSIIRLVHHSLKELILQKPPRTWTSDWKVPNRAANTGHVRRMHDILSTRCIQYLRLSELGEKELFPKGRLETGEGDQMFSAFSLFDDEDEAPGKTYHPSSPIRAQHVRDFEPSTEGFGDFFTYAACYWPHHVRNSSDDTSPEPQDLMALASAGSTLLRNWSEQYRRPSCSYSEEQYLPPFEALDPLVIAAYFGRESTAIQLLENYSVKTTDFTSDSAWTATDWALQNGQVSIVRGIFERTGTTLHNWDFFYQVLTRWRDLKASDKDRWDPFFEMLINRMLDQVIEWGPEILCLAAHKGCLPMIRKLFEVGAKIPKLRQAILEDRDREGKHQSVGEAVWWGHADIIHFLCQQDGIEKHLFHRGPSNETVFHAAARFGKPEVFQILLQYYPEGVDLKDDYDTPLHTLVLQHRQGFEAVELLLKTGMVDPNAVTVNGTSPLSTAVNYSEIEMIRTLVAGGADVNSVLGIAANGQPYLKAKPAFPENEERILKELCQLIVTAQPPQRG</sequence>
<dbReference type="EMBL" id="WWBZ02000062">
    <property type="protein sequence ID" value="KAF4303090.1"/>
    <property type="molecule type" value="Genomic_DNA"/>
</dbReference>
<dbReference type="Gene3D" id="1.25.40.20">
    <property type="entry name" value="Ankyrin repeat-containing domain"/>
    <property type="match status" value="1"/>
</dbReference>
<dbReference type="AlphaFoldDB" id="A0A8H4IL48"/>
<dbReference type="Pfam" id="PF12796">
    <property type="entry name" value="Ank_2"/>
    <property type="match status" value="1"/>
</dbReference>
<evidence type="ECO:0000313" key="3">
    <source>
        <dbReference type="Proteomes" id="UP000572817"/>
    </source>
</evidence>
<dbReference type="OrthoDB" id="62952at2759"/>
<feature type="repeat" description="ANK" evidence="1">
    <location>
        <begin position="602"/>
        <end position="634"/>
    </location>
</feature>
<dbReference type="Proteomes" id="UP000572817">
    <property type="component" value="Unassembled WGS sequence"/>
</dbReference>
<gene>
    <name evidence="2" type="ORF">GTA08_BOTSDO08894</name>
</gene>